<dbReference type="InterPro" id="IPR002838">
    <property type="entry name" value="AIM24"/>
</dbReference>
<dbReference type="Gene3D" id="3.60.160.10">
    <property type="entry name" value="Mitochondrial biogenesis AIM24"/>
    <property type="match status" value="1"/>
</dbReference>
<dbReference type="InterPro" id="IPR016031">
    <property type="entry name" value="Trp_RNA-bd_attenuator-like_dom"/>
</dbReference>
<keyword evidence="4" id="KW-1185">Reference proteome</keyword>
<dbReference type="Proteomes" id="UP000241203">
    <property type="component" value="Unassembled WGS sequence"/>
</dbReference>
<comment type="caution">
    <text evidence="1">The sequence shown here is derived from an EMBL/GenBank/DDBJ whole genome shotgun (WGS) entry which is preliminary data.</text>
</comment>
<name>A0A2P8GZD5_9MICO</name>
<reference evidence="1 3" key="1">
    <citation type="submission" date="2018-03" db="EMBL/GenBank/DDBJ databases">
        <title>Genomic Encyclopedia of Archaeal and Bacterial Type Strains, Phase II (KMG-II): from individual species to whole genera.</title>
        <authorList>
            <person name="Goeker M."/>
        </authorList>
    </citation>
    <scope>NUCLEOTIDE SEQUENCE [LARGE SCALE GENOMIC DNA]</scope>
    <source>
        <strain evidence="1 3">DSM 21548</strain>
    </source>
</reference>
<dbReference type="PANTHER" id="PTHR38074:SF1">
    <property type="entry name" value="ALTERED INHERITANCE OF MITOCHONDRIA PROTEIN 24, MITOCHONDRIAL"/>
    <property type="match status" value="1"/>
</dbReference>
<evidence type="ECO:0000313" key="4">
    <source>
        <dbReference type="Proteomes" id="UP000268291"/>
    </source>
</evidence>
<reference evidence="2 4" key="2">
    <citation type="submission" date="2018-12" db="EMBL/GenBank/DDBJ databases">
        <authorList>
            <person name="hu s."/>
            <person name="Xu Y."/>
            <person name="Xu B."/>
            <person name="Li F."/>
        </authorList>
    </citation>
    <scope>NUCLEOTIDE SEQUENCE [LARGE SCALE GENOMIC DNA]</scope>
    <source>
        <strain evidence="2 4">KSW2-17</strain>
    </source>
</reference>
<organism evidence="1 3">
    <name type="scientific">Labedella gwakjiensis</name>
    <dbReference type="NCBI Taxonomy" id="390269"/>
    <lineage>
        <taxon>Bacteria</taxon>
        <taxon>Bacillati</taxon>
        <taxon>Actinomycetota</taxon>
        <taxon>Actinomycetes</taxon>
        <taxon>Micrococcales</taxon>
        <taxon>Microbacteriaceae</taxon>
        <taxon>Labedella</taxon>
    </lineage>
</organism>
<protein>
    <submittedName>
        <fullName evidence="2">AIM24 family protein</fullName>
    </submittedName>
    <submittedName>
        <fullName evidence="1">Uncharacterized protein (AIM24 family)</fullName>
    </submittedName>
</protein>
<gene>
    <name evidence="1" type="ORF">CLV49_2965</name>
    <name evidence="2" type="ORF">ELQ93_04425</name>
</gene>
<dbReference type="Pfam" id="PF01987">
    <property type="entry name" value="AIM24"/>
    <property type="match status" value="1"/>
</dbReference>
<proteinExistence type="predicted"/>
<evidence type="ECO:0000313" key="1">
    <source>
        <dbReference type="EMBL" id="PSL39331.1"/>
    </source>
</evidence>
<dbReference type="Proteomes" id="UP000268291">
    <property type="component" value="Unassembled WGS sequence"/>
</dbReference>
<dbReference type="AlphaFoldDB" id="A0A2P8GZD5"/>
<dbReference type="EMBL" id="RZGY01000001">
    <property type="protein sequence ID" value="RUQ86251.1"/>
    <property type="molecule type" value="Genomic_DNA"/>
</dbReference>
<evidence type="ECO:0000313" key="2">
    <source>
        <dbReference type="EMBL" id="RUQ86251.1"/>
    </source>
</evidence>
<dbReference type="PANTHER" id="PTHR38074">
    <property type="entry name" value="ALTERED INHERITANCE OF MITOCHONDRIA PROTEIN 24, MITOCHONDRIAL"/>
    <property type="match status" value="1"/>
</dbReference>
<evidence type="ECO:0000313" key="3">
    <source>
        <dbReference type="Proteomes" id="UP000241203"/>
    </source>
</evidence>
<dbReference type="InterPro" id="IPR036983">
    <property type="entry name" value="AIM24_sf"/>
</dbReference>
<dbReference type="EMBL" id="PYAU01000001">
    <property type="protein sequence ID" value="PSL39331.1"/>
    <property type="molecule type" value="Genomic_DNA"/>
</dbReference>
<dbReference type="RefSeq" id="WP_106564212.1">
    <property type="nucleotide sequence ID" value="NZ_PYAU01000001.1"/>
</dbReference>
<dbReference type="SUPFAM" id="SSF51219">
    <property type="entry name" value="TRAP-like"/>
    <property type="match status" value="1"/>
</dbReference>
<dbReference type="OrthoDB" id="6048299at2"/>
<accession>A0A2P8GZD5</accession>
<sequence length="223" mass="24352">MKSSLFEPSNNEITTNEWMSLQNEYMLKARIYPQYDLIAQKGAMVAYQGDVTFAHEGSRDVGQFLKKMMSSDDQPLMRLSGDGEVFLASYKANVHLVQLENDAITINGRNLLAFQSSLQYDLNRVQGAGMLTGGMWNTTIHGMGTAAVVTQGPPVILDCSQQPTFTDMQATIAWSANIRPTIKSSMSAGALIGRGSGEAFQYAFHGPGWVIVQPSELSFVPTA</sequence>